<keyword evidence="1" id="KW-1185">Reference proteome</keyword>
<dbReference type="WBParaSite" id="nRc.2.0.1.t22339-RA">
    <property type="protein sequence ID" value="nRc.2.0.1.t22339-RA"/>
    <property type="gene ID" value="nRc.2.0.1.g22339"/>
</dbReference>
<organism evidence="1 2">
    <name type="scientific">Romanomermis culicivorax</name>
    <name type="common">Nematode worm</name>
    <dbReference type="NCBI Taxonomy" id="13658"/>
    <lineage>
        <taxon>Eukaryota</taxon>
        <taxon>Metazoa</taxon>
        <taxon>Ecdysozoa</taxon>
        <taxon>Nematoda</taxon>
        <taxon>Enoplea</taxon>
        <taxon>Dorylaimia</taxon>
        <taxon>Mermithida</taxon>
        <taxon>Mermithoidea</taxon>
        <taxon>Mermithidae</taxon>
        <taxon>Romanomermis</taxon>
    </lineage>
</organism>
<protein>
    <submittedName>
        <fullName evidence="2">Uncharacterized protein</fullName>
    </submittedName>
</protein>
<evidence type="ECO:0000313" key="2">
    <source>
        <dbReference type="WBParaSite" id="nRc.2.0.1.t22339-RA"/>
    </source>
</evidence>
<name>A0A915J9A8_ROMCU</name>
<dbReference type="AlphaFoldDB" id="A0A915J9A8"/>
<reference evidence="2" key="1">
    <citation type="submission" date="2022-11" db="UniProtKB">
        <authorList>
            <consortium name="WormBaseParasite"/>
        </authorList>
    </citation>
    <scope>IDENTIFICATION</scope>
</reference>
<sequence>MLNLLHCGRRKSSIEVKNFSLFGQTLYLQFQFRIYQSVPDDHAASVKIIFVRNDLHGQHGHAAVEIENEPVIHRAEPFVNVGPNVNAEPHGAV</sequence>
<accession>A0A915J9A8</accession>
<evidence type="ECO:0000313" key="1">
    <source>
        <dbReference type="Proteomes" id="UP000887565"/>
    </source>
</evidence>
<proteinExistence type="predicted"/>
<dbReference type="Proteomes" id="UP000887565">
    <property type="component" value="Unplaced"/>
</dbReference>